<evidence type="ECO:0000256" key="5">
    <source>
        <dbReference type="ARBA" id="ARBA00022692"/>
    </source>
</evidence>
<dbReference type="PANTHER" id="PTHR42718:SF9">
    <property type="entry name" value="MAJOR FACILITATOR SUPERFAMILY MULTIDRUG TRANSPORTER MFSC"/>
    <property type="match status" value="1"/>
</dbReference>
<sequence length="407" mass="44253">MKIFERFRSDDYYPWLVLTVTSLGVFLVIINIGTLNVALPEVSRHFHADAFTSSWILLSYMLVNTILILIFGQISDIFGRTKLYLIGMTIFTISSFAIGFSPNAGILIMFRVIQAVGGAIVITNTTALITDVFPKAKLGTGLSINILIASSAQLLGPVLGGVVAATWGWQWVFWFNVPIGLVALVWGAFVLRRTPVARSQEKIDLWGGALVFVALGGLVIALSESSELGWGSGIVLGGIILFVIFTPLFIWHERRTAWPVLDLGLFKNRGFAMANVATFLNSFSRSAVVLLFALFFQFAYRLNAFEAGLRVLPVTVGMFLISPVAGMLTRRVSVRVLASSGIILSLIGLMLLFGVLEAEQSYPVLACGMLLIGMGTGLFMTPNTTVIMSSVPDNRRGVANGLRSMLN</sequence>
<gene>
    <name evidence="10" type="ORF">K0U00_19635</name>
</gene>
<feature type="transmembrane region" description="Helical" evidence="8">
    <location>
        <begin position="52"/>
        <end position="71"/>
    </location>
</feature>
<feature type="transmembrane region" description="Helical" evidence="8">
    <location>
        <begin position="362"/>
        <end position="380"/>
    </location>
</feature>
<protein>
    <submittedName>
        <fullName evidence="10">DHA2 family efflux MFS transporter permease subunit</fullName>
    </submittedName>
</protein>
<evidence type="ECO:0000256" key="8">
    <source>
        <dbReference type="SAM" id="Phobius"/>
    </source>
</evidence>
<dbReference type="Pfam" id="PF07690">
    <property type="entry name" value="MFS_1"/>
    <property type="match status" value="2"/>
</dbReference>
<dbReference type="NCBIfam" id="TIGR00711">
    <property type="entry name" value="efflux_EmrB"/>
    <property type="match status" value="1"/>
</dbReference>
<keyword evidence="11" id="KW-1185">Reference proteome</keyword>
<feature type="transmembrane region" description="Helical" evidence="8">
    <location>
        <begin position="311"/>
        <end position="329"/>
    </location>
</feature>
<feature type="non-terminal residue" evidence="10">
    <location>
        <position position="407"/>
    </location>
</feature>
<dbReference type="EMBL" id="JAHZIK010000530">
    <property type="protein sequence ID" value="MBW7456248.1"/>
    <property type="molecule type" value="Genomic_DNA"/>
</dbReference>
<feature type="transmembrane region" description="Helical" evidence="8">
    <location>
        <begin position="106"/>
        <end position="130"/>
    </location>
</feature>
<dbReference type="SUPFAM" id="SSF103473">
    <property type="entry name" value="MFS general substrate transporter"/>
    <property type="match status" value="2"/>
</dbReference>
<comment type="caution">
    <text evidence="10">The sequence shown here is derived from an EMBL/GenBank/DDBJ whole genome shotgun (WGS) entry which is preliminary data.</text>
</comment>
<dbReference type="PROSITE" id="PS50850">
    <property type="entry name" value="MFS"/>
    <property type="match status" value="1"/>
</dbReference>
<dbReference type="Gene3D" id="1.20.1250.20">
    <property type="entry name" value="MFS general substrate transporter like domains"/>
    <property type="match status" value="1"/>
</dbReference>
<feature type="transmembrane region" description="Helical" evidence="8">
    <location>
        <begin position="142"/>
        <end position="165"/>
    </location>
</feature>
<comment type="similarity">
    <text evidence="2">Belongs to the major facilitator superfamily. EmrB family.</text>
</comment>
<dbReference type="Proteomes" id="UP001519887">
    <property type="component" value="Unassembled WGS sequence"/>
</dbReference>
<evidence type="ECO:0000256" key="4">
    <source>
        <dbReference type="ARBA" id="ARBA00022475"/>
    </source>
</evidence>
<feature type="transmembrane region" description="Helical" evidence="8">
    <location>
        <begin position="336"/>
        <end position="356"/>
    </location>
</feature>
<dbReference type="PANTHER" id="PTHR42718">
    <property type="entry name" value="MAJOR FACILITATOR SUPERFAMILY MULTIDRUG TRANSPORTER MFSC"/>
    <property type="match status" value="1"/>
</dbReference>
<evidence type="ECO:0000259" key="9">
    <source>
        <dbReference type="PROSITE" id="PS50850"/>
    </source>
</evidence>
<evidence type="ECO:0000256" key="3">
    <source>
        <dbReference type="ARBA" id="ARBA00022448"/>
    </source>
</evidence>
<dbReference type="InterPro" id="IPR011701">
    <property type="entry name" value="MFS"/>
</dbReference>
<keyword evidence="7 8" id="KW-0472">Membrane</keyword>
<reference evidence="10 11" key="1">
    <citation type="submission" date="2021-07" db="EMBL/GenBank/DDBJ databases">
        <title>Paenibacillus radiodurans sp. nov., isolated from the southeastern edge of Tengger Desert.</title>
        <authorList>
            <person name="Zhang G."/>
        </authorList>
    </citation>
    <scope>NUCLEOTIDE SEQUENCE [LARGE SCALE GENOMIC DNA]</scope>
    <source>
        <strain evidence="10 11">CCM 7311</strain>
    </source>
</reference>
<feature type="transmembrane region" description="Helical" evidence="8">
    <location>
        <begin position="203"/>
        <end position="222"/>
    </location>
</feature>
<comment type="subcellular location">
    <subcellularLocation>
        <location evidence="1">Cell membrane</location>
        <topology evidence="1">Multi-pass membrane protein</topology>
    </subcellularLocation>
</comment>
<feature type="transmembrane region" description="Helical" evidence="8">
    <location>
        <begin position="12"/>
        <end position="32"/>
    </location>
</feature>
<organism evidence="10 11">
    <name type="scientific">Paenibacillus sepulcri</name>
    <dbReference type="NCBI Taxonomy" id="359917"/>
    <lineage>
        <taxon>Bacteria</taxon>
        <taxon>Bacillati</taxon>
        <taxon>Bacillota</taxon>
        <taxon>Bacilli</taxon>
        <taxon>Bacillales</taxon>
        <taxon>Paenibacillaceae</taxon>
        <taxon>Paenibacillus</taxon>
    </lineage>
</organism>
<feature type="domain" description="Major facilitator superfamily (MFS) profile" evidence="9">
    <location>
        <begin position="17"/>
        <end position="407"/>
    </location>
</feature>
<dbReference type="InterPro" id="IPR004638">
    <property type="entry name" value="EmrB-like"/>
</dbReference>
<dbReference type="CDD" id="cd17321">
    <property type="entry name" value="MFS_MMR_MDR_like"/>
    <property type="match status" value="1"/>
</dbReference>
<feature type="transmembrane region" description="Helical" evidence="8">
    <location>
        <begin position="171"/>
        <end position="191"/>
    </location>
</feature>
<keyword evidence="5 8" id="KW-0812">Transmembrane</keyword>
<evidence type="ECO:0000313" key="11">
    <source>
        <dbReference type="Proteomes" id="UP001519887"/>
    </source>
</evidence>
<dbReference type="InterPro" id="IPR020846">
    <property type="entry name" value="MFS_dom"/>
</dbReference>
<evidence type="ECO:0000313" key="10">
    <source>
        <dbReference type="EMBL" id="MBW7456248.1"/>
    </source>
</evidence>
<keyword evidence="6 8" id="KW-1133">Transmembrane helix</keyword>
<keyword evidence="3" id="KW-0813">Transport</keyword>
<proteinExistence type="inferred from homology"/>
<feature type="transmembrane region" description="Helical" evidence="8">
    <location>
        <begin position="272"/>
        <end position="299"/>
    </location>
</feature>
<name>A0ABS7C5R4_9BACL</name>
<feature type="transmembrane region" description="Helical" evidence="8">
    <location>
        <begin position="83"/>
        <end position="100"/>
    </location>
</feature>
<dbReference type="Gene3D" id="1.20.1720.10">
    <property type="entry name" value="Multidrug resistance protein D"/>
    <property type="match status" value="1"/>
</dbReference>
<accession>A0ABS7C5R4</accession>
<dbReference type="InterPro" id="IPR036259">
    <property type="entry name" value="MFS_trans_sf"/>
</dbReference>
<evidence type="ECO:0000256" key="1">
    <source>
        <dbReference type="ARBA" id="ARBA00004651"/>
    </source>
</evidence>
<evidence type="ECO:0000256" key="6">
    <source>
        <dbReference type="ARBA" id="ARBA00022989"/>
    </source>
</evidence>
<feature type="transmembrane region" description="Helical" evidence="8">
    <location>
        <begin position="228"/>
        <end position="251"/>
    </location>
</feature>
<evidence type="ECO:0000256" key="7">
    <source>
        <dbReference type="ARBA" id="ARBA00023136"/>
    </source>
</evidence>
<evidence type="ECO:0000256" key="2">
    <source>
        <dbReference type="ARBA" id="ARBA00008537"/>
    </source>
</evidence>
<keyword evidence="4" id="KW-1003">Cell membrane</keyword>